<dbReference type="Proteomes" id="UP000289841">
    <property type="component" value="Chromosome"/>
</dbReference>
<dbReference type="EMBL" id="LR215048">
    <property type="protein sequence ID" value="VEU80931.1"/>
    <property type="molecule type" value="Genomic_DNA"/>
</dbReference>
<dbReference type="STRING" id="1278311.GCA_000428705_00010"/>
<evidence type="ECO:0000313" key="3">
    <source>
        <dbReference type="Proteomes" id="UP000289841"/>
    </source>
</evidence>
<dbReference type="InterPro" id="IPR010026">
    <property type="entry name" value="Phage_holin_LL-H"/>
</dbReference>
<keyword evidence="1" id="KW-0472">Membrane</keyword>
<dbReference type="Pfam" id="PF09682">
    <property type="entry name" value="Phage_holin_6_1"/>
    <property type="match status" value="1"/>
</dbReference>
<gene>
    <name evidence="2" type="ORF">NCTC10138_01319</name>
</gene>
<protein>
    <recommendedName>
        <fullName evidence="4">Phage holin, LL-H family</fullName>
    </recommendedName>
</protein>
<reference evidence="2 3" key="1">
    <citation type="submission" date="2019-01" db="EMBL/GenBank/DDBJ databases">
        <authorList>
            <consortium name="Pathogen Informatics"/>
        </authorList>
    </citation>
    <scope>NUCLEOTIDE SEQUENCE [LARGE SCALE GENOMIC DNA]</scope>
    <source>
        <strain evidence="2 3">NCTC10138</strain>
    </source>
</reference>
<keyword evidence="1" id="KW-1133">Transmembrane helix</keyword>
<dbReference type="RefSeq" id="WP_162140063.1">
    <property type="nucleotide sequence ID" value="NZ_LR215048.1"/>
</dbReference>
<evidence type="ECO:0000313" key="2">
    <source>
        <dbReference type="EMBL" id="VEU80931.1"/>
    </source>
</evidence>
<keyword evidence="3" id="KW-1185">Reference proteome</keyword>
<accession>A0A449BEQ2</accession>
<proteinExistence type="predicted"/>
<sequence length="109" mass="12203">MMNNSELIITIITIVFSVLGSILGYFLKKNEKTMKHYEAYLKVEAKIKELCVAAEAAYTDGAMKKKYVVSNINSFLIENNLNVDKEIIEQIIEGIITITKSINNTAGVK</sequence>
<name>A0A449BEQ2_HAPAX</name>
<feature type="transmembrane region" description="Helical" evidence="1">
    <location>
        <begin position="6"/>
        <end position="27"/>
    </location>
</feature>
<evidence type="ECO:0008006" key="4">
    <source>
        <dbReference type="Google" id="ProtNLM"/>
    </source>
</evidence>
<organism evidence="2 3">
    <name type="scientific">Haploplasma axanthum</name>
    <name type="common">Acholeplasma axanthum</name>
    <dbReference type="NCBI Taxonomy" id="29552"/>
    <lineage>
        <taxon>Bacteria</taxon>
        <taxon>Bacillati</taxon>
        <taxon>Mycoplasmatota</taxon>
        <taxon>Mollicutes</taxon>
        <taxon>Acholeplasmatales</taxon>
        <taxon>Acholeplasmataceae</taxon>
        <taxon>Haploplasma</taxon>
    </lineage>
</organism>
<keyword evidence="1" id="KW-0812">Transmembrane</keyword>
<dbReference type="KEGG" id="aaxa:NCTC10138_01319"/>
<dbReference type="AlphaFoldDB" id="A0A449BEQ2"/>
<evidence type="ECO:0000256" key="1">
    <source>
        <dbReference type="SAM" id="Phobius"/>
    </source>
</evidence>